<protein>
    <recommendedName>
        <fullName evidence="4">DUF4760 domain-containing protein</fullName>
    </recommendedName>
</protein>
<comment type="caution">
    <text evidence="2">The sequence shown here is derived from an EMBL/GenBank/DDBJ whole genome shotgun (WGS) entry which is preliminary data.</text>
</comment>
<keyword evidence="1" id="KW-1133">Transmembrane helix</keyword>
<keyword evidence="1" id="KW-0472">Membrane</keyword>
<reference evidence="2 3" key="1">
    <citation type="submission" date="2020-02" db="EMBL/GenBank/DDBJ databases">
        <title>Genome sequence of strain CCNWXJ40-4.</title>
        <authorList>
            <person name="Gao J."/>
            <person name="Sun J."/>
        </authorList>
    </citation>
    <scope>NUCLEOTIDE SEQUENCE [LARGE SCALE GENOMIC DNA]</scope>
    <source>
        <strain evidence="2 3">CCNWXJ 40-4</strain>
    </source>
</reference>
<dbReference type="AlphaFoldDB" id="A0A6G4W9Y7"/>
<evidence type="ECO:0000256" key="1">
    <source>
        <dbReference type="SAM" id="Phobius"/>
    </source>
</evidence>
<name>A0A6G4W9Y7_9HYPH</name>
<evidence type="ECO:0008006" key="4">
    <source>
        <dbReference type="Google" id="ProtNLM"/>
    </source>
</evidence>
<sequence length="192" mass="21838">MSDHNSVWLGRINTLCAVVGAGAAIWIPIVLHNNAQRSRNNDNHIAQQTRTWQVMDELDQRISAIIGKKITLDKRNKVSDAESFTSRYIDDDKNRDVQLQVFRLLNLYESICTGAEVGLLSKEIIEKMRGDALRETWRDYRSYISDHRKKEPSTRRAWDSCDVWIAQESSSLPIPLATSTKAASPGVPNDNR</sequence>
<organism evidence="2 3">
    <name type="scientific">Allomesorhizobium camelthorni</name>
    <dbReference type="NCBI Taxonomy" id="475069"/>
    <lineage>
        <taxon>Bacteria</taxon>
        <taxon>Pseudomonadati</taxon>
        <taxon>Pseudomonadota</taxon>
        <taxon>Alphaproteobacteria</taxon>
        <taxon>Hyphomicrobiales</taxon>
        <taxon>Phyllobacteriaceae</taxon>
        <taxon>Allomesorhizobium</taxon>
    </lineage>
</organism>
<accession>A0A6G4W9Y7</accession>
<dbReference type="EMBL" id="JAAKZF010000010">
    <property type="protein sequence ID" value="NGO51592.1"/>
    <property type="molecule type" value="Genomic_DNA"/>
</dbReference>
<feature type="transmembrane region" description="Helical" evidence="1">
    <location>
        <begin position="12"/>
        <end position="31"/>
    </location>
</feature>
<keyword evidence="1" id="KW-0812">Transmembrane</keyword>
<gene>
    <name evidence="2" type="ORF">G6N73_10445</name>
</gene>
<evidence type="ECO:0000313" key="2">
    <source>
        <dbReference type="EMBL" id="NGO51592.1"/>
    </source>
</evidence>
<dbReference type="InterPro" id="IPR031876">
    <property type="entry name" value="DUF4760"/>
</dbReference>
<proteinExistence type="predicted"/>
<dbReference type="RefSeq" id="WP_165027258.1">
    <property type="nucleotide sequence ID" value="NZ_JAAKZF010000010.1"/>
</dbReference>
<evidence type="ECO:0000313" key="3">
    <source>
        <dbReference type="Proteomes" id="UP001642900"/>
    </source>
</evidence>
<keyword evidence="3" id="KW-1185">Reference proteome</keyword>
<dbReference type="Proteomes" id="UP001642900">
    <property type="component" value="Unassembled WGS sequence"/>
</dbReference>
<dbReference type="Pfam" id="PF15956">
    <property type="entry name" value="DUF4760"/>
    <property type="match status" value="1"/>
</dbReference>